<organism evidence="6 7">
    <name type="scientific">Protopolystoma xenopodis</name>
    <dbReference type="NCBI Taxonomy" id="117903"/>
    <lineage>
        <taxon>Eukaryota</taxon>
        <taxon>Metazoa</taxon>
        <taxon>Spiralia</taxon>
        <taxon>Lophotrochozoa</taxon>
        <taxon>Platyhelminthes</taxon>
        <taxon>Monogenea</taxon>
        <taxon>Polyopisthocotylea</taxon>
        <taxon>Polystomatidea</taxon>
        <taxon>Polystomatidae</taxon>
        <taxon>Protopolystoma</taxon>
    </lineage>
</organism>
<proteinExistence type="inferred from homology"/>
<dbReference type="OrthoDB" id="14833at2759"/>
<sequence length="184" mass="20878">MLSSPSLSPSLCLALNYPSKISQAPFGGPQSSLSSFRLNTESDVDIKKSCRDGCPNENDDELAEKQFTGSSTFLKGTQSANPHNDYSQHFVDTGERPQNFIRDTGLKNRFEEYPKLRELIRLKDALIVERATPPMYLRADLSTFDLCQLGSQFDTILIDPPLEEYTRKGISQEKSWSWEEARYK</sequence>
<comment type="subcellular location">
    <subcellularLocation>
        <location evidence="1">Nucleus</location>
    </subcellularLocation>
</comment>
<dbReference type="GO" id="GO:0003729">
    <property type="term" value="F:mRNA binding"/>
    <property type="evidence" value="ECO:0007669"/>
    <property type="project" value="TreeGrafter"/>
</dbReference>
<dbReference type="AlphaFoldDB" id="A0A3S5BFL5"/>
<dbReference type="PANTHER" id="PTHR13107">
    <property type="entry name" value="N6-ADENOSINE-METHYLTRANSFERASE NON-CATALYTIC SUBUNIT"/>
    <property type="match status" value="1"/>
</dbReference>
<accession>A0A3S5BFL5</accession>
<keyword evidence="7" id="KW-1185">Reference proteome</keyword>
<dbReference type="InterPro" id="IPR045123">
    <property type="entry name" value="METTL14-like"/>
</dbReference>
<protein>
    <recommendedName>
        <fullName evidence="4">N(6)-adenosine-methyltransferase non-catalytic subunit METTL14</fullName>
    </recommendedName>
    <alternativeName>
        <fullName evidence="3">Methyltransferase-like protein 14</fullName>
    </alternativeName>
</protein>
<dbReference type="GO" id="GO:0036396">
    <property type="term" value="C:RNA N6-methyladenosine methyltransferase complex"/>
    <property type="evidence" value="ECO:0007669"/>
    <property type="project" value="TreeGrafter"/>
</dbReference>
<dbReference type="GO" id="GO:0005634">
    <property type="term" value="C:nucleus"/>
    <property type="evidence" value="ECO:0007669"/>
    <property type="project" value="UniProtKB-SubCell"/>
</dbReference>
<evidence type="ECO:0000313" key="6">
    <source>
        <dbReference type="EMBL" id="VEL22465.1"/>
    </source>
</evidence>
<comment type="similarity">
    <text evidence="5">Belongs to the MT-A70-like family.</text>
</comment>
<dbReference type="PANTHER" id="PTHR13107:SF0">
    <property type="entry name" value="N6-ADENOSINE-METHYLTRANSFERASE NON-CATALYTIC SUBUNIT"/>
    <property type="match status" value="1"/>
</dbReference>
<keyword evidence="2" id="KW-0539">Nucleus</keyword>
<dbReference type="EMBL" id="CAAALY010056569">
    <property type="protein sequence ID" value="VEL22465.1"/>
    <property type="molecule type" value="Genomic_DNA"/>
</dbReference>
<dbReference type="InterPro" id="IPR007757">
    <property type="entry name" value="MT-A70-like"/>
</dbReference>
<dbReference type="Proteomes" id="UP000784294">
    <property type="component" value="Unassembled WGS sequence"/>
</dbReference>
<evidence type="ECO:0000256" key="4">
    <source>
        <dbReference type="ARBA" id="ARBA00049757"/>
    </source>
</evidence>
<gene>
    <name evidence="6" type="ORF">PXEA_LOCUS15905</name>
</gene>
<reference evidence="6" key="1">
    <citation type="submission" date="2018-11" db="EMBL/GenBank/DDBJ databases">
        <authorList>
            <consortium name="Pathogen Informatics"/>
        </authorList>
    </citation>
    <scope>NUCLEOTIDE SEQUENCE</scope>
</reference>
<evidence type="ECO:0000256" key="2">
    <source>
        <dbReference type="ARBA" id="ARBA00023242"/>
    </source>
</evidence>
<evidence type="ECO:0000256" key="3">
    <source>
        <dbReference type="ARBA" id="ARBA00032942"/>
    </source>
</evidence>
<dbReference type="PROSITE" id="PS51143">
    <property type="entry name" value="MT_A70"/>
    <property type="match status" value="1"/>
</dbReference>
<name>A0A3S5BFL5_9PLAT</name>
<evidence type="ECO:0000256" key="5">
    <source>
        <dbReference type="PROSITE-ProRule" id="PRU00489"/>
    </source>
</evidence>
<comment type="caution">
    <text evidence="6">The sequence shown here is derived from an EMBL/GenBank/DDBJ whole genome shotgun (WGS) entry which is preliminary data.</text>
</comment>
<evidence type="ECO:0000256" key="1">
    <source>
        <dbReference type="ARBA" id="ARBA00004123"/>
    </source>
</evidence>
<evidence type="ECO:0000313" key="7">
    <source>
        <dbReference type="Proteomes" id="UP000784294"/>
    </source>
</evidence>